<keyword evidence="4" id="KW-0762">Sugar transport</keyword>
<evidence type="ECO:0000256" key="8">
    <source>
        <dbReference type="ARBA" id="ARBA00022967"/>
    </source>
</evidence>
<sequence>MHALVNDSQALSASSVPTALAQGTVFRVEGLSKRFGAVQALSNMTFELRRGEVHVLFGENGAGKSTLINMIAGALQPDSGSLLLNDRPVAFRDVQDARRHGIAAMFQEFSLAPTLSVEENVLLGAEPRRGIFIDIAERRRRVRAALTRFGFELNLHAPVSQLSRAQQQMVEMAKALLTEPKILILDEPTASLSEKETEALFDLVNSLRAQGVSIIYITHRIKEIYRISDRITVMRDGQFVRTVETAAIAEDQLVQLMTGRCFEAFYPEIAHRPGACLLSLHELSSCDGSVREVSLQVCAGEVVGLAGLVGCGKSEIGRAVFGLVAIAAGEVQVGGRPSLRPSPRKMLDRGLAYITSDRRNEGLMLLRPTQENITLSALRLGSLSLGGWLRLGVERQAASDLGERMRVRPLSLDGHVGRYSGGNQQKVLIAKALSRDTQVFIFDEPTVGIDVSARVEVYACIKALAEAGHAVVIISSDLPEVLNLSHRLYVVRDGRIVDHMDKSEITETRALHGFFGTPIPSAAGVES</sequence>
<evidence type="ECO:0000256" key="7">
    <source>
        <dbReference type="ARBA" id="ARBA00022840"/>
    </source>
</evidence>
<keyword evidence="8" id="KW-1278">Translocase</keyword>
<evidence type="ECO:0000256" key="2">
    <source>
        <dbReference type="ARBA" id="ARBA00022448"/>
    </source>
</evidence>
<dbReference type="GO" id="GO:0005524">
    <property type="term" value="F:ATP binding"/>
    <property type="evidence" value="ECO:0007669"/>
    <property type="project" value="UniProtKB-KW"/>
</dbReference>
<dbReference type="SMART" id="SM00382">
    <property type="entry name" value="AAA"/>
    <property type="match status" value="2"/>
</dbReference>
<dbReference type="SUPFAM" id="SSF52540">
    <property type="entry name" value="P-loop containing nucleoside triphosphate hydrolases"/>
    <property type="match status" value="2"/>
</dbReference>
<gene>
    <name evidence="11" type="ORF">CNN82_17765</name>
</gene>
<evidence type="ECO:0000259" key="10">
    <source>
        <dbReference type="PROSITE" id="PS50893"/>
    </source>
</evidence>
<feature type="domain" description="ABC transporter" evidence="10">
    <location>
        <begin position="275"/>
        <end position="518"/>
    </location>
</feature>
<evidence type="ECO:0000313" key="11">
    <source>
        <dbReference type="EMBL" id="ATE78187.1"/>
    </source>
</evidence>
<dbReference type="InterPro" id="IPR003439">
    <property type="entry name" value="ABC_transporter-like_ATP-bd"/>
</dbReference>
<evidence type="ECO:0000256" key="5">
    <source>
        <dbReference type="ARBA" id="ARBA00022737"/>
    </source>
</evidence>
<dbReference type="InterPro" id="IPR017871">
    <property type="entry name" value="ABC_transporter-like_CS"/>
</dbReference>
<dbReference type="PANTHER" id="PTHR43790">
    <property type="entry name" value="CARBOHYDRATE TRANSPORT ATP-BINDING PROTEIN MG119-RELATED"/>
    <property type="match status" value="1"/>
</dbReference>
<keyword evidence="9" id="KW-0472">Membrane</keyword>
<keyword evidence="6" id="KW-0547">Nucleotide-binding</keyword>
<dbReference type="EMBL" id="CP023466">
    <property type="protein sequence ID" value="ATE78187.1"/>
    <property type="molecule type" value="Genomic_DNA"/>
</dbReference>
<evidence type="ECO:0000256" key="1">
    <source>
        <dbReference type="ARBA" id="ARBA00004202"/>
    </source>
</evidence>
<dbReference type="PROSITE" id="PS00211">
    <property type="entry name" value="ABC_TRANSPORTER_1"/>
    <property type="match status" value="1"/>
</dbReference>
<dbReference type="Gene3D" id="3.40.50.300">
    <property type="entry name" value="P-loop containing nucleotide triphosphate hydrolases"/>
    <property type="match status" value="2"/>
</dbReference>
<evidence type="ECO:0000256" key="4">
    <source>
        <dbReference type="ARBA" id="ARBA00022597"/>
    </source>
</evidence>
<dbReference type="CDD" id="cd03215">
    <property type="entry name" value="ABC_Carb_Monos_II"/>
    <property type="match status" value="1"/>
</dbReference>
<protein>
    <recommendedName>
        <fullName evidence="10">ABC transporter domain-containing protein</fullName>
    </recommendedName>
</protein>
<dbReference type="GO" id="GO:0016887">
    <property type="term" value="F:ATP hydrolysis activity"/>
    <property type="evidence" value="ECO:0007669"/>
    <property type="project" value="InterPro"/>
</dbReference>
<dbReference type="FunFam" id="3.40.50.300:FF:000127">
    <property type="entry name" value="Ribose import ATP-binding protein RbsA"/>
    <property type="match status" value="1"/>
</dbReference>
<dbReference type="GO" id="GO:0005886">
    <property type="term" value="C:plasma membrane"/>
    <property type="evidence" value="ECO:0007669"/>
    <property type="project" value="UniProtKB-SubCell"/>
</dbReference>
<dbReference type="Proteomes" id="UP000218385">
    <property type="component" value="Chromosome"/>
</dbReference>
<dbReference type="AlphaFoldDB" id="A0AB33EG48"/>
<reference evidence="11 12" key="1">
    <citation type="submission" date="2017-09" db="EMBL/GenBank/DDBJ databases">
        <title>Complete Genome sequence of Lysobacter capsici KNU-15.</title>
        <authorList>
            <person name="Kim M.-C."/>
            <person name="Yi H."/>
            <person name="Lee D.-W."/>
            <person name="Shin J.-H."/>
        </authorList>
    </citation>
    <scope>NUCLEOTIDE SEQUENCE [LARGE SCALE GENOMIC DNA]</scope>
    <source>
        <strain evidence="11 12">KNU-15</strain>
    </source>
</reference>
<proteinExistence type="predicted"/>
<evidence type="ECO:0000256" key="3">
    <source>
        <dbReference type="ARBA" id="ARBA00022475"/>
    </source>
</evidence>
<dbReference type="InterPro" id="IPR003593">
    <property type="entry name" value="AAA+_ATPase"/>
</dbReference>
<organism evidence="11 12">
    <name type="scientific">Pseudomonas frederiksbergensis</name>
    <dbReference type="NCBI Taxonomy" id="104087"/>
    <lineage>
        <taxon>Bacteria</taxon>
        <taxon>Pseudomonadati</taxon>
        <taxon>Pseudomonadota</taxon>
        <taxon>Gammaproteobacteria</taxon>
        <taxon>Pseudomonadales</taxon>
        <taxon>Pseudomonadaceae</taxon>
        <taxon>Pseudomonas</taxon>
    </lineage>
</organism>
<dbReference type="CDD" id="cd03216">
    <property type="entry name" value="ABC_Carb_Monos_I"/>
    <property type="match status" value="1"/>
</dbReference>
<dbReference type="Pfam" id="PF00005">
    <property type="entry name" value="ABC_tran"/>
    <property type="match status" value="2"/>
</dbReference>
<keyword evidence="2" id="KW-0813">Transport</keyword>
<dbReference type="PROSITE" id="PS50893">
    <property type="entry name" value="ABC_TRANSPORTER_2"/>
    <property type="match status" value="2"/>
</dbReference>
<dbReference type="PANTHER" id="PTHR43790:SF9">
    <property type="entry name" value="GALACTOFURANOSE TRANSPORTER ATP-BINDING PROTEIN YTFR"/>
    <property type="match status" value="1"/>
</dbReference>
<dbReference type="InterPro" id="IPR050107">
    <property type="entry name" value="ABC_carbohydrate_import_ATPase"/>
</dbReference>
<comment type="subcellular location">
    <subcellularLocation>
        <location evidence="1">Cell membrane</location>
        <topology evidence="1">Peripheral membrane protein</topology>
    </subcellularLocation>
</comment>
<evidence type="ECO:0000256" key="6">
    <source>
        <dbReference type="ARBA" id="ARBA00022741"/>
    </source>
</evidence>
<keyword evidence="7" id="KW-0067">ATP-binding</keyword>
<accession>A0AB33EG48</accession>
<keyword evidence="3" id="KW-1003">Cell membrane</keyword>
<name>A0AB33EG48_9PSED</name>
<dbReference type="RefSeq" id="WP_096480475.1">
    <property type="nucleotide sequence ID" value="NZ_CP023466.1"/>
</dbReference>
<dbReference type="InterPro" id="IPR027417">
    <property type="entry name" value="P-loop_NTPase"/>
</dbReference>
<feature type="domain" description="ABC transporter" evidence="10">
    <location>
        <begin position="26"/>
        <end position="261"/>
    </location>
</feature>
<evidence type="ECO:0000256" key="9">
    <source>
        <dbReference type="ARBA" id="ARBA00023136"/>
    </source>
</evidence>
<evidence type="ECO:0000313" key="12">
    <source>
        <dbReference type="Proteomes" id="UP000218385"/>
    </source>
</evidence>
<keyword evidence="5" id="KW-0677">Repeat</keyword>